<comment type="caution">
    <text evidence="2">The sequence shown here is derived from an EMBL/GenBank/DDBJ whole genome shotgun (WGS) entry which is preliminary data.</text>
</comment>
<evidence type="ECO:0000313" key="2">
    <source>
        <dbReference type="EMBL" id="EHL78304.1"/>
    </source>
</evidence>
<accession>G9QKK5</accession>
<dbReference type="HOGENOM" id="CLU_117545_1_0_9"/>
<gene>
    <name evidence="2" type="ORF">HMPREF1015_01694</name>
</gene>
<evidence type="ECO:0000259" key="1">
    <source>
        <dbReference type="Pfam" id="PF02915"/>
    </source>
</evidence>
<dbReference type="Proteomes" id="UP000011747">
    <property type="component" value="Unassembled WGS sequence"/>
</dbReference>
<dbReference type="EMBL" id="ACWF01000082">
    <property type="protein sequence ID" value="EHL78304.1"/>
    <property type="molecule type" value="Genomic_DNA"/>
</dbReference>
<dbReference type="InterPro" id="IPR012347">
    <property type="entry name" value="Ferritin-like"/>
</dbReference>
<dbReference type="SUPFAM" id="SSF47240">
    <property type="entry name" value="Ferritin-like"/>
    <property type="match status" value="1"/>
</dbReference>
<dbReference type="InterPro" id="IPR003251">
    <property type="entry name" value="Rr_diiron-bd_dom"/>
</dbReference>
<proteinExistence type="predicted"/>
<dbReference type="GO" id="GO:0016491">
    <property type="term" value="F:oxidoreductase activity"/>
    <property type="evidence" value="ECO:0007669"/>
    <property type="project" value="InterPro"/>
</dbReference>
<reference evidence="2 3" key="1">
    <citation type="submission" date="2011-09" db="EMBL/GenBank/DDBJ databases">
        <title>The Genome Sequence of Bacillus smithii 7_3_47FAA.</title>
        <authorList>
            <consortium name="The Broad Institute Genome Sequencing Platform"/>
            <person name="Earl A."/>
            <person name="Ward D."/>
            <person name="Feldgarden M."/>
            <person name="Gevers D."/>
            <person name="Daigneault M."/>
            <person name="Strauss J."/>
            <person name="Allen-Vercoe E."/>
            <person name="Young S.K."/>
            <person name="Zeng Q."/>
            <person name="Gargeya S."/>
            <person name="Fitzgerald M."/>
            <person name="Haas B."/>
            <person name="Abouelleil A."/>
            <person name="Alvarado L."/>
            <person name="Arachchi H.M."/>
            <person name="Berlin A."/>
            <person name="Brown A."/>
            <person name="Chapman S.B."/>
            <person name="Chen Z."/>
            <person name="Dunbar C."/>
            <person name="Freedman E."/>
            <person name="Gearin G."/>
            <person name="Goldberg J."/>
            <person name="Griggs A."/>
            <person name="Gujja S."/>
            <person name="Heiman D."/>
            <person name="Howarth C."/>
            <person name="Larson L."/>
            <person name="Lui A."/>
            <person name="MacDonald P.J.P."/>
            <person name="Montmayeur A."/>
            <person name="Murphy C."/>
            <person name="Neiman D."/>
            <person name="Pearson M."/>
            <person name="Priest M."/>
            <person name="Roberts A."/>
            <person name="Saif S."/>
            <person name="Shea T."/>
            <person name="Shenoy N."/>
            <person name="Sisk P."/>
            <person name="Stolte C."/>
            <person name="Sykes S."/>
            <person name="Wortman J."/>
            <person name="Nusbaum C."/>
            <person name="Birren B."/>
        </authorList>
    </citation>
    <scope>NUCLEOTIDE SEQUENCE [LARGE SCALE GENOMIC DNA]</scope>
    <source>
        <strain evidence="2 3">7_3_47FAA</strain>
    </source>
</reference>
<dbReference type="AlphaFoldDB" id="G9QKK5"/>
<name>G9QKK5_9BACI</name>
<protein>
    <recommendedName>
        <fullName evidence="1">Rubrerythrin diiron-binding domain-containing protein</fullName>
    </recommendedName>
</protein>
<dbReference type="InterPro" id="IPR009078">
    <property type="entry name" value="Ferritin-like_SF"/>
</dbReference>
<dbReference type="GO" id="GO:0046872">
    <property type="term" value="F:metal ion binding"/>
    <property type="evidence" value="ECO:0007669"/>
    <property type="project" value="InterPro"/>
</dbReference>
<dbReference type="Gene3D" id="1.20.1260.10">
    <property type="match status" value="1"/>
</dbReference>
<evidence type="ECO:0000313" key="3">
    <source>
        <dbReference type="Proteomes" id="UP000011747"/>
    </source>
</evidence>
<organism evidence="2 3">
    <name type="scientific">Bacillus smithii 7_3_47FAA</name>
    <dbReference type="NCBI Taxonomy" id="665952"/>
    <lineage>
        <taxon>Bacteria</taxon>
        <taxon>Bacillati</taxon>
        <taxon>Bacillota</taxon>
        <taxon>Bacilli</taxon>
        <taxon>Bacillales</taxon>
        <taxon>Bacillaceae</taxon>
        <taxon>Bacillus</taxon>
    </lineage>
</organism>
<dbReference type="RefSeq" id="WP_003353862.1">
    <property type="nucleotide sequence ID" value="NZ_JH414751.1"/>
</dbReference>
<dbReference type="Pfam" id="PF02915">
    <property type="entry name" value="Rubrerythrin"/>
    <property type="match status" value="1"/>
</dbReference>
<dbReference type="CDD" id="cd00657">
    <property type="entry name" value="Ferritin_like"/>
    <property type="match status" value="1"/>
</dbReference>
<sequence>MDTNNDPSTRLYRQVDKFVQKIEKAINGQYSAIQCYAKLANMAPTKKEKAKILEIRSDEVRHYQRFTQLYIHLTGKQPSLKKPEECPNTYVEGLKYALEDEQNTVDFYLDIMEKSMDPYIKEVFRRAAADEQNHAVWFLYFLVTNKG</sequence>
<keyword evidence="3" id="KW-1185">Reference proteome</keyword>
<feature type="domain" description="Rubrerythrin diiron-binding" evidence="1">
    <location>
        <begin position="93"/>
        <end position="142"/>
    </location>
</feature>
<dbReference type="PATRIC" id="fig|665952.3.peg.1547"/>